<comment type="caution">
    <text evidence="2">The sequence shown here is derived from an EMBL/GenBank/DDBJ whole genome shotgun (WGS) entry which is preliminary data.</text>
</comment>
<feature type="compositionally biased region" description="Basic and acidic residues" evidence="1">
    <location>
        <begin position="62"/>
        <end position="78"/>
    </location>
</feature>
<protein>
    <submittedName>
        <fullName evidence="2">Uncharacterized protein</fullName>
    </submittedName>
</protein>
<evidence type="ECO:0000313" key="2">
    <source>
        <dbReference type="EMBL" id="RXD53177.1"/>
    </source>
</evidence>
<feature type="region of interest" description="Disordered" evidence="1">
    <location>
        <begin position="1"/>
        <end position="80"/>
    </location>
</feature>
<evidence type="ECO:0000256" key="1">
    <source>
        <dbReference type="SAM" id="MobiDB-lite"/>
    </source>
</evidence>
<dbReference type="AlphaFoldDB" id="A0AAQ0YMC1"/>
<organism evidence="2 3">
    <name type="scientific">Xanthomonas perforans</name>
    <dbReference type="NCBI Taxonomy" id="442694"/>
    <lineage>
        <taxon>Bacteria</taxon>
        <taxon>Pseudomonadati</taxon>
        <taxon>Pseudomonadota</taxon>
        <taxon>Gammaproteobacteria</taxon>
        <taxon>Lysobacterales</taxon>
        <taxon>Lysobacteraceae</taxon>
        <taxon>Xanthomonas</taxon>
    </lineage>
</organism>
<evidence type="ECO:0000313" key="3">
    <source>
        <dbReference type="Proteomes" id="UP000289372"/>
    </source>
</evidence>
<accession>A0AAQ0YMC1</accession>
<name>A0AAQ0YMC1_XANPE</name>
<sequence length="132" mass="14587">MTSPIRGASSSSYNYSHESNPESSPPQQGQPSNPPPSAQFSGLQHLSSRHRRPGELLNVRFSTEEPTVHDLPREDRKPGIVLSDDTALSYSAGQLYATYPRGLPSDVKRSTKRDPKLYAAYKDLLKNNGYKG</sequence>
<proteinExistence type="predicted"/>
<dbReference type="Proteomes" id="UP000289372">
    <property type="component" value="Unassembled WGS sequence"/>
</dbReference>
<reference evidence="2 3" key="1">
    <citation type="submission" date="2018-02" db="EMBL/GenBank/DDBJ databases">
        <title>Characterization of Xanthomonas diversity in transplant houses and field plants.</title>
        <authorList>
            <person name="Abrahamian P."/>
            <person name="Timilsina S."/>
            <person name="Minsavage G.V."/>
            <person name="Goss E.M."/>
            <person name="Jones J.B."/>
            <person name="Vallad G.E."/>
        </authorList>
    </citation>
    <scope>NUCLEOTIDE SEQUENCE [LARGE SCALE GENOMIC DNA]</scope>
    <source>
        <strain evidence="2 3">GEV2132</strain>
    </source>
</reference>
<dbReference type="KEGG" id="xpe:BJD13_14670"/>
<gene>
    <name evidence="2" type="ORF">DB769_13000</name>
</gene>
<dbReference type="EMBL" id="PUUL01000071">
    <property type="protein sequence ID" value="RXD53177.1"/>
    <property type="molecule type" value="Genomic_DNA"/>
</dbReference>
<feature type="compositionally biased region" description="Low complexity" evidence="1">
    <location>
        <begin position="9"/>
        <end position="31"/>
    </location>
</feature>